<dbReference type="Proteomes" id="UP000232412">
    <property type="component" value="Unassembled WGS sequence"/>
</dbReference>
<dbReference type="EMBL" id="FRFC01000003">
    <property type="protein sequence ID" value="SHO43371.1"/>
    <property type="molecule type" value="Genomic_DNA"/>
</dbReference>
<dbReference type="SUPFAM" id="SSF52096">
    <property type="entry name" value="ClpP/crotonase"/>
    <property type="match status" value="1"/>
</dbReference>
<dbReference type="GO" id="GO:0006635">
    <property type="term" value="P:fatty acid beta-oxidation"/>
    <property type="evidence" value="ECO:0007669"/>
    <property type="project" value="TreeGrafter"/>
</dbReference>
<dbReference type="FunFam" id="3.90.226.10:FF:000009">
    <property type="entry name" value="Carnitinyl-CoA dehydratase"/>
    <property type="match status" value="1"/>
</dbReference>
<dbReference type="Pfam" id="PF00378">
    <property type="entry name" value="ECH_1"/>
    <property type="match status" value="1"/>
</dbReference>
<evidence type="ECO:0000313" key="4">
    <source>
        <dbReference type="EMBL" id="SHO43371.1"/>
    </source>
</evidence>
<dbReference type="AlphaFoldDB" id="A0A2H1EF49"/>
<dbReference type="Gene3D" id="3.90.226.10">
    <property type="entry name" value="2-enoyl-CoA Hydratase, Chain A, domain 1"/>
    <property type="match status" value="1"/>
</dbReference>
<accession>A0A2H1EF49</accession>
<dbReference type="InterPro" id="IPR001753">
    <property type="entry name" value="Enoyl-CoA_hydra/iso"/>
</dbReference>
<evidence type="ECO:0000313" key="5">
    <source>
        <dbReference type="Proteomes" id="UP000232412"/>
    </source>
</evidence>
<organism evidence="4 5">
    <name type="scientific">Nitrosotalea sinensis</name>
    <dbReference type="NCBI Taxonomy" id="1499975"/>
    <lineage>
        <taxon>Archaea</taxon>
        <taxon>Nitrososphaerota</taxon>
        <taxon>Nitrososphaeria</taxon>
        <taxon>Nitrosotaleales</taxon>
        <taxon>Nitrosotaleaceae</taxon>
        <taxon>Nitrosotalea</taxon>
    </lineage>
</organism>
<reference evidence="5" key="1">
    <citation type="submission" date="2016-12" db="EMBL/GenBank/DDBJ databases">
        <authorList>
            <person name="Herbold C."/>
        </authorList>
    </citation>
    <scope>NUCLEOTIDE SEQUENCE [LARGE SCALE GENOMIC DNA]</scope>
</reference>
<evidence type="ECO:0000256" key="2">
    <source>
        <dbReference type="ARBA" id="ARBA00023239"/>
    </source>
</evidence>
<proteinExistence type="inferred from homology"/>
<dbReference type="RefSeq" id="WP_101009101.1">
    <property type="nucleotide sequence ID" value="NZ_FRFC01000003.1"/>
</dbReference>
<dbReference type="Gene3D" id="1.10.12.10">
    <property type="entry name" value="Lyase 2-enoyl-coa Hydratase, Chain A, domain 2"/>
    <property type="match status" value="1"/>
</dbReference>
<dbReference type="InterPro" id="IPR018376">
    <property type="entry name" value="Enoyl-CoA_hyd/isom_CS"/>
</dbReference>
<name>A0A2H1EF49_9ARCH</name>
<comment type="similarity">
    <text evidence="1 3">Belongs to the enoyl-CoA hydratase/isomerase family.</text>
</comment>
<dbReference type="PANTHER" id="PTHR11941">
    <property type="entry name" value="ENOYL-COA HYDRATASE-RELATED"/>
    <property type="match status" value="1"/>
</dbReference>
<dbReference type="GO" id="GO:0016829">
    <property type="term" value="F:lyase activity"/>
    <property type="evidence" value="ECO:0007669"/>
    <property type="project" value="UniProtKB-KW"/>
</dbReference>
<dbReference type="PROSITE" id="PS00166">
    <property type="entry name" value="ENOYL_COA_HYDRATASE"/>
    <property type="match status" value="1"/>
</dbReference>
<dbReference type="PANTHER" id="PTHR11941:SF54">
    <property type="entry name" value="ENOYL-COA HYDRATASE, MITOCHONDRIAL"/>
    <property type="match status" value="1"/>
</dbReference>
<dbReference type="EC" id="4.2.1.55" evidence="4"/>
<dbReference type="OrthoDB" id="27846at2157"/>
<sequence>MAYLKVERDDQVVQITITRQEKLNAMNLAVMDEFISILDGLEKDSSRVIIITGDGTKAFSAGADIEYMSSIGPSDAEKYALRGHEVLNKIEKLEKPVIAAVNGYALGGGCELALSCDLRFASPNAYLGQPEVTLGICPGWGGTQRLLRIIGPARAKDLIFSGRKITAEEAFSMGLINKIFSSENLISETRSYAKTISKNSSFAIGVSKMLVNKGTDANLDTGLKLEIYSWAVCFSTKDREERMRKFVEKKL</sequence>
<protein>
    <submittedName>
        <fullName evidence="4">3-hydroxybutyryl-CoA dehydratase</fullName>
        <ecNumber evidence="4">4.2.1.55</ecNumber>
    </submittedName>
</protein>
<keyword evidence="2 4" id="KW-0456">Lyase</keyword>
<gene>
    <name evidence="4" type="primary">crt</name>
    <name evidence="4" type="ORF">NSIN_20034</name>
</gene>
<evidence type="ECO:0000256" key="1">
    <source>
        <dbReference type="ARBA" id="ARBA00005254"/>
    </source>
</evidence>
<keyword evidence="5" id="KW-1185">Reference proteome</keyword>
<dbReference type="CDD" id="cd06558">
    <property type="entry name" value="crotonase-like"/>
    <property type="match status" value="1"/>
</dbReference>
<dbReference type="InterPro" id="IPR029045">
    <property type="entry name" value="ClpP/crotonase-like_dom_sf"/>
</dbReference>
<dbReference type="InterPro" id="IPR014748">
    <property type="entry name" value="Enoyl-CoA_hydra_C"/>
</dbReference>
<evidence type="ECO:0000256" key="3">
    <source>
        <dbReference type="RuleBase" id="RU003707"/>
    </source>
</evidence>